<gene>
    <name evidence="1" type="ORF">MNBD_GAMMA26-433</name>
</gene>
<evidence type="ECO:0008006" key="2">
    <source>
        <dbReference type="Google" id="ProtNLM"/>
    </source>
</evidence>
<name>A0A3B1B3Z1_9ZZZZ</name>
<dbReference type="AlphaFoldDB" id="A0A3B1B3Z1"/>
<dbReference type="Pfam" id="PF11333">
    <property type="entry name" value="DUF3135"/>
    <property type="match status" value="1"/>
</dbReference>
<proteinExistence type="predicted"/>
<evidence type="ECO:0000313" key="1">
    <source>
        <dbReference type="EMBL" id="VAX06673.1"/>
    </source>
</evidence>
<protein>
    <recommendedName>
        <fullName evidence="2">DUF3135 domain-containing protein</fullName>
    </recommendedName>
</protein>
<dbReference type="EMBL" id="UOFX01000016">
    <property type="protein sequence ID" value="VAX06673.1"/>
    <property type="molecule type" value="Genomic_DNA"/>
</dbReference>
<sequence length="122" mass="14139">MASKPTQENLGDLDFDTMSELAEQDLETFESMRLAAIEELIESAPQERQQRMRCLQWRIDQERRLARTPLGACYRISKMMWESLIGKDGLMDQIKYLSGSVESHESNSKPRFDAKVIPIRSE</sequence>
<accession>A0A3B1B3Z1</accession>
<reference evidence="1" key="1">
    <citation type="submission" date="2018-06" db="EMBL/GenBank/DDBJ databases">
        <authorList>
            <person name="Zhirakovskaya E."/>
        </authorList>
    </citation>
    <scope>NUCLEOTIDE SEQUENCE</scope>
</reference>
<dbReference type="InterPro" id="IPR021482">
    <property type="entry name" value="DUF3135"/>
</dbReference>
<organism evidence="1">
    <name type="scientific">hydrothermal vent metagenome</name>
    <dbReference type="NCBI Taxonomy" id="652676"/>
    <lineage>
        <taxon>unclassified sequences</taxon>
        <taxon>metagenomes</taxon>
        <taxon>ecological metagenomes</taxon>
    </lineage>
</organism>